<dbReference type="NCBIfam" id="NF007197">
    <property type="entry name" value="PRK09618.1"/>
    <property type="match status" value="1"/>
</dbReference>
<dbReference type="InterPro" id="IPR005648">
    <property type="entry name" value="FlgD"/>
</dbReference>
<evidence type="ECO:0000313" key="4">
    <source>
        <dbReference type="EMBL" id="KWW10922.1"/>
    </source>
</evidence>
<keyword evidence="2 3" id="KW-1005">Bacterial flagellum biogenesis</keyword>
<evidence type="ECO:0000256" key="3">
    <source>
        <dbReference type="RuleBase" id="RU362076"/>
    </source>
</evidence>
<comment type="similarity">
    <text evidence="1 3">Belongs to the FlgD family.</text>
</comment>
<dbReference type="Proteomes" id="UP000064189">
    <property type="component" value="Unassembled WGS sequence"/>
</dbReference>
<dbReference type="GO" id="GO:0044781">
    <property type="term" value="P:bacterial-type flagellum organization"/>
    <property type="evidence" value="ECO:0007669"/>
    <property type="project" value="UniProtKB-UniRule"/>
</dbReference>
<evidence type="ECO:0000256" key="2">
    <source>
        <dbReference type="ARBA" id="ARBA00022795"/>
    </source>
</evidence>
<reference evidence="4 5" key="1">
    <citation type="submission" date="2015-11" db="EMBL/GenBank/DDBJ databases">
        <title>Genome Sequence of Bacillus simplex strain VanAntwerpen2.</title>
        <authorList>
            <person name="Couger M.B."/>
        </authorList>
    </citation>
    <scope>NUCLEOTIDE SEQUENCE [LARGE SCALE GENOMIC DNA]</scope>
    <source>
        <strain evidence="4 5">VanAntwerpen02</strain>
    </source>
</reference>
<dbReference type="AlphaFoldDB" id="A0A120GMH6"/>
<comment type="caution">
    <text evidence="4">The sequence shown here is derived from an EMBL/GenBank/DDBJ whole genome shotgun (WGS) entry which is preliminary data.</text>
</comment>
<sequence>MTTIDTSLLLSNNQQDKRNTGDALGKDDFLKLLLTQLQNQDPSSPMDNTEFIAQMATFSSLEQMMNLGTKMDEIIGINQQNSLMNYNSFVGKEVTWHKLDEGDDNLAIEEGKGIVKSIQYKGENVYFLLEDGTKLTPANISAMEQTSTTSIGLTAASELIGKRVSWKDEKNGDSSAIVVSVSMNKGKLQIEVDDESKTKLSYEQLTEIAKP</sequence>
<name>A0A120GMH6_9BACI</name>
<proteinExistence type="inferred from homology"/>
<gene>
    <name evidence="4" type="ORF">AS888_10935</name>
</gene>
<evidence type="ECO:0000313" key="5">
    <source>
        <dbReference type="Proteomes" id="UP000064189"/>
    </source>
</evidence>
<dbReference type="EMBL" id="LNNH01000059">
    <property type="protein sequence ID" value="KWW10922.1"/>
    <property type="molecule type" value="Genomic_DNA"/>
</dbReference>
<accession>A0A120GMH6</accession>
<keyword evidence="5" id="KW-1185">Reference proteome</keyword>
<comment type="function">
    <text evidence="3">Required for flagellar hook formation. May act as a scaffolding protein.</text>
</comment>
<dbReference type="RefSeq" id="WP_061144623.1">
    <property type="nucleotide sequence ID" value="NZ_LNNH01000059.1"/>
</dbReference>
<protein>
    <recommendedName>
        <fullName evidence="3">Basal-body rod modification protein FlgD</fullName>
    </recommendedName>
</protein>
<organism evidence="4 5">
    <name type="scientific">Peribacillus simplex</name>
    <dbReference type="NCBI Taxonomy" id="1478"/>
    <lineage>
        <taxon>Bacteria</taxon>
        <taxon>Bacillati</taxon>
        <taxon>Bacillota</taxon>
        <taxon>Bacilli</taxon>
        <taxon>Bacillales</taxon>
        <taxon>Bacillaceae</taxon>
        <taxon>Peribacillus</taxon>
    </lineage>
</organism>
<dbReference type="Pfam" id="PF03963">
    <property type="entry name" value="FlgD"/>
    <property type="match status" value="1"/>
</dbReference>
<evidence type="ECO:0000256" key="1">
    <source>
        <dbReference type="ARBA" id="ARBA00010577"/>
    </source>
</evidence>